<evidence type="ECO:0000256" key="6">
    <source>
        <dbReference type="ARBA" id="ARBA00022884"/>
    </source>
</evidence>
<dbReference type="SUPFAM" id="SSF50249">
    <property type="entry name" value="Nucleic acid-binding proteins"/>
    <property type="match status" value="1"/>
</dbReference>
<accession>A0A5D4XN54</accession>
<dbReference type="InterPro" id="IPR041703">
    <property type="entry name" value="Rho_factor_ATP-bd"/>
</dbReference>
<feature type="compositionally biased region" description="Low complexity" evidence="12">
    <location>
        <begin position="94"/>
        <end position="109"/>
    </location>
</feature>
<comment type="caution">
    <text evidence="14">The sequence shown here is derived from an EMBL/GenBank/DDBJ whole genome shotgun (WGS) entry which is preliminary data.</text>
</comment>
<dbReference type="Gene3D" id="1.10.720.10">
    <property type="match status" value="1"/>
</dbReference>
<evidence type="ECO:0000259" key="13">
    <source>
        <dbReference type="PROSITE" id="PS51856"/>
    </source>
</evidence>
<protein>
    <recommendedName>
        <fullName evidence="9 10">Transcription termination factor Rho</fullName>
        <ecNumber evidence="9 10">3.6.4.-</ecNumber>
    </recommendedName>
    <alternativeName>
        <fullName evidence="9">ATP-dependent helicase Rho</fullName>
    </alternativeName>
</protein>
<feature type="domain" description="Rho RNA-BD" evidence="13">
    <location>
        <begin position="212"/>
        <end position="287"/>
    </location>
</feature>
<feature type="compositionally biased region" description="Low complexity" evidence="12">
    <location>
        <begin position="69"/>
        <end position="81"/>
    </location>
</feature>
<feature type="compositionally biased region" description="Acidic residues" evidence="12">
    <location>
        <begin position="1"/>
        <end position="10"/>
    </location>
</feature>
<evidence type="ECO:0000313" key="15">
    <source>
        <dbReference type="Proteomes" id="UP000324973"/>
    </source>
</evidence>
<dbReference type="Pfam" id="PF00006">
    <property type="entry name" value="ATP-synt_ab"/>
    <property type="match status" value="1"/>
</dbReference>
<evidence type="ECO:0000256" key="11">
    <source>
        <dbReference type="PROSITE-ProRule" id="PRU01203"/>
    </source>
</evidence>
<dbReference type="SMART" id="SM00357">
    <property type="entry name" value="CSP"/>
    <property type="match status" value="1"/>
</dbReference>
<keyword evidence="2 9" id="KW-0547">Nucleotide-binding</keyword>
<name>A0A5D4XN54_9GAMM</name>
<evidence type="ECO:0000256" key="10">
    <source>
        <dbReference type="NCBIfam" id="TIGR00767"/>
    </source>
</evidence>
<dbReference type="PROSITE" id="PS51856">
    <property type="entry name" value="RHO_RNA_BD"/>
    <property type="match status" value="1"/>
</dbReference>
<dbReference type="RefSeq" id="WP_149102626.1">
    <property type="nucleotide sequence ID" value="NZ_VTFT01000001.1"/>
</dbReference>
<evidence type="ECO:0000256" key="5">
    <source>
        <dbReference type="ARBA" id="ARBA00022840"/>
    </source>
</evidence>
<proteinExistence type="inferred from homology"/>
<dbReference type="AlphaFoldDB" id="A0A5D4XN54"/>
<dbReference type="InterPro" id="IPR011113">
    <property type="entry name" value="Rho_RNA-bd"/>
</dbReference>
<evidence type="ECO:0000256" key="4">
    <source>
        <dbReference type="ARBA" id="ARBA00022806"/>
    </source>
</evidence>
<dbReference type="SMART" id="SM00382">
    <property type="entry name" value="AAA"/>
    <property type="match status" value="1"/>
</dbReference>
<gene>
    <name evidence="9 14" type="primary">rho</name>
    <name evidence="14" type="ORF">FZO89_07290</name>
</gene>
<dbReference type="InterPro" id="IPR003593">
    <property type="entry name" value="AAA+_ATPase"/>
</dbReference>
<dbReference type="Gene3D" id="3.40.50.300">
    <property type="entry name" value="P-loop containing nucleotide triphosphate hydrolases"/>
    <property type="match status" value="1"/>
</dbReference>
<comment type="caution">
    <text evidence="9">Lacks conserved residue(s) required for the propagation of feature annotation.</text>
</comment>
<feature type="region of interest" description="Disordered" evidence="12">
    <location>
        <begin position="1"/>
        <end position="166"/>
    </location>
</feature>
<dbReference type="InterPro" id="IPR004665">
    <property type="entry name" value="Term_rho"/>
</dbReference>
<sequence>MSDNTPDDGDTAAKRVRKTAARTTKKVARPADADAPRLFESAPTPAEPKAAAPVPPPPAPPAQPPAADPAPNQAAAPGADASQGEGGQQRQPYDGNRNNQNNNNQNNPNGPGGNRRDRFRNRRDRQRGGDRPRDGGLPQDDGSSGNEQASRLPPPNIPEGFPQYSLGDLKRMPAHKLLDIAEQLNIHEGVARARKQDVIFALLKVLTRTGEGVQADGVLEILPDGFGFLRGAEASYLAGPDDTYISPSQIRRFNLRTGDHLSGRIRWPKDGERYFALNVVDTINGEPPEASKGKVLFENLTPLFPRRRFKLERGDGSTEDIAGRILDLMAPQGKGQRALIVSPPKAGKTMLMQQIATAITSNHPDVHMIVLLVDERPEEVTEMQRTVRGEVVSSTFDEPAARHVQVAEMVIERAKRLVEHKKDVVILLDSITRLARAYNNVVPSSGKVLTGGVDANALHRPKRFFGAARNVEEGGSLTIIATALVDTGSAMDKVIYEEFKGTGNSEVHLDRRIAEKRVYPAIAVNLSGTRREDYLIEPEMLQKIWILRKLLHPMDEIAAMEFLLDKMKSSKSNDEFFASMKR</sequence>
<feature type="compositionally biased region" description="Pro residues" evidence="12">
    <location>
        <begin position="53"/>
        <end position="68"/>
    </location>
</feature>
<feature type="compositionally biased region" description="Low complexity" evidence="12">
    <location>
        <begin position="42"/>
        <end position="52"/>
    </location>
</feature>
<dbReference type="GO" id="GO:0004386">
    <property type="term" value="F:helicase activity"/>
    <property type="evidence" value="ECO:0007669"/>
    <property type="project" value="UniProtKB-UniRule"/>
</dbReference>
<dbReference type="Proteomes" id="UP000324973">
    <property type="component" value="Unassembled WGS sequence"/>
</dbReference>
<dbReference type="FunFam" id="3.40.50.300:FF:000072">
    <property type="entry name" value="Transcription termination factor Rho"/>
    <property type="match status" value="1"/>
</dbReference>
<organism evidence="14 15">
    <name type="scientific">Luteimonas viscosa</name>
    <dbReference type="NCBI Taxonomy" id="1132694"/>
    <lineage>
        <taxon>Bacteria</taxon>
        <taxon>Pseudomonadati</taxon>
        <taxon>Pseudomonadota</taxon>
        <taxon>Gammaproteobacteria</taxon>
        <taxon>Lysobacterales</taxon>
        <taxon>Lysobacteraceae</taxon>
        <taxon>Luteimonas</taxon>
    </lineage>
</organism>
<feature type="binding site" evidence="9">
    <location>
        <begin position="345"/>
        <end position="350"/>
    </location>
    <ligand>
        <name>ATP</name>
        <dbReference type="ChEBI" id="CHEBI:30616"/>
    </ligand>
</feature>
<dbReference type="GO" id="GO:0003723">
    <property type="term" value="F:RNA binding"/>
    <property type="evidence" value="ECO:0007669"/>
    <property type="project" value="UniProtKB-UniRule"/>
</dbReference>
<evidence type="ECO:0000256" key="12">
    <source>
        <dbReference type="SAM" id="MobiDB-lite"/>
    </source>
</evidence>
<dbReference type="SMART" id="SM00959">
    <property type="entry name" value="Rho_N"/>
    <property type="match status" value="1"/>
</dbReference>
<dbReference type="Pfam" id="PF07497">
    <property type="entry name" value="Rho_RNA_bind"/>
    <property type="match status" value="1"/>
</dbReference>
<keyword evidence="1 9" id="KW-0806">Transcription termination</keyword>
<dbReference type="InterPro" id="IPR011129">
    <property type="entry name" value="CSD"/>
</dbReference>
<dbReference type="EC" id="3.6.4.-" evidence="9 10"/>
<dbReference type="Pfam" id="PF07498">
    <property type="entry name" value="Rho_N"/>
    <property type="match status" value="1"/>
</dbReference>
<comment type="similarity">
    <text evidence="9 11">Belongs to the Rho family.</text>
</comment>
<comment type="subunit">
    <text evidence="9">Homohexamer. The homohexamer assembles into an open ring structure.</text>
</comment>
<evidence type="ECO:0000256" key="2">
    <source>
        <dbReference type="ARBA" id="ARBA00022741"/>
    </source>
</evidence>
<dbReference type="EMBL" id="VTFT01000001">
    <property type="protein sequence ID" value="TYT26076.1"/>
    <property type="molecule type" value="Genomic_DNA"/>
</dbReference>
<evidence type="ECO:0000256" key="7">
    <source>
        <dbReference type="ARBA" id="ARBA00023015"/>
    </source>
</evidence>
<keyword evidence="7 9" id="KW-0805">Transcription regulation</keyword>
<dbReference type="InterPro" id="IPR012340">
    <property type="entry name" value="NA-bd_OB-fold"/>
</dbReference>
<dbReference type="GO" id="GO:0016787">
    <property type="term" value="F:hydrolase activity"/>
    <property type="evidence" value="ECO:0007669"/>
    <property type="project" value="UniProtKB-KW"/>
</dbReference>
<evidence type="ECO:0000256" key="9">
    <source>
        <dbReference type="HAMAP-Rule" id="MF_01884"/>
    </source>
</evidence>
<dbReference type="SUPFAM" id="SSF68912">
    <property type="entry name" value="Rho N-terminal domain-like"/>
    <property type="match status" value="1"/>
</dbReference>
<dbReference type="InterPro" id="IPR036269">
    <property type="entry name" value="Rho_N_sf"/>
</dbReference>
<dbReference type="GO" id="GO:0005829">
    <property type="term" value="C:cytosol"/>
    <property type="evidence" value="ECO:0007669"/>
    <property type="project" value="UniProtKB-ARBA"/>
</dbReference>
<feature type="compositionally biased region" description="Basic residues" evidence="12">
    <location>
        <begin position="14"/>
        <end position="28"/>
    </location>
</feature>
<dbReference type="InterPro" id="IPR000194">
    <property type="entry name" value="ATPase_F1/V1/A1_a/bsu_nucl-bd"/>
</dbReference>
<dbReference type="InterPro" id="IPR027417">
    <property type="entry name" value="P-loop_NTPase"/>
</dbReference>
<dbReference type="OrthoDB" id="9805197at2"/>
<evidence type="ECO:0000256" key="3">
    <source>
        <dbReference type="ARBA" id="ARBA00022801"/>
    </source>
</evidence>
<dbReference type="HAMAP" id="MF_01884">
    <property type="entry name" value="Rho"/>
    <property type="match status" value="1"/>
</dbReference>
<reference evidence="14 15" key="1">
    <citation type="submission" date="2019-08" db="EMBL/GenBank/DDBJ databases">
        <title>Luteimonas viscosus sp. nov., isolated from soil of a sunflower field.</title>
        <authorList>
            <person name="Jianli Z."/>
            <person name="Ying Z."/>
        </authorList>
    </citation>
    <scope>NUCLEOTIDE SEQUENCE [LARGE SCALE GENOMIC DNA]</scope>
    <source>
        <strain evidence="14 15">XBU10</strain>
    </source>
</reference>
<keyword evidence="4 9" id="KW-0347">Helicase</keyword>
<feature type="binding site" evidence="9">
    <location>
        <begin position="333"/>
        <end position="338"/>
    </location>
    <ligand>
        <name>ATP</name>
        <dbReference type="ChEBI" id="CHEBI:30616"/>
    </ligand>
</feature>
<evidence type="ECO:0000313" key="14">
    <source>
        <dbReference type="EMBL" id="TYT26076.1"/>
    </source>
</evidence>
<dbReference type="CDD" id="cd04459">
    <property type="entry name" value="Rho_CSD"/>
    <property type="match status" value="1"/>
</dbReference>
<keyword evidence="5 9" id="KW-0067">ATP-binding</keyword>
<dbReference type="SUPFAM" id="SSF52540">
    <property type="entry name" value="P-loop containing nucleoside triphosphate hydrolases"/>
    <property type="match status" value="1"/>
</dbReference>
<keyword evidence="8 9" id="KW-0804">Transcription</keyword>
<dbReference type="GO" id="GO:0005524">
    <property type="term" value="F:ATP binding"/>
    <property type="evidence" value="ECO:0007669"/>
    <property type="project" value="UniProtKB-UniRule"/>
</dbReference>
<evidence type="ECO:0000256" key="1">
    <source>
        <dbReference type="ARBA" id="ARBA00022472"/>
    </source>
</evidence>
<dbReference type="PANTHER" id="PTHR46425:SF1">
    <property type="entry name" value="TRANSCRIPTION TERMINATION FACTOR RHO"/>
    <property type="match status" value="1"/>
</dbReference>
<dbReference type="GO" id="GO:0008186">
    <property type="term" value="F:ATP-dependent activity, acting on RNA"/>
    <property type="evidence" value="ECO:0007669"/>
    <property type="project" value="UniProtKB-UniRule"/>
</dbReference>
<dbReference type="NCBIfam" id="NF006886">
    <property type="entry name" value="PRK09376.1"/>
    <property type="match status" value="1"/>
</dbReference>
<evidence type="ECO:0000256" key="8">
    <source>
        <dbReference type="ARBA" id="ARBA00023163"/>
    </source>
</evidence>
<dbReference type="GO" id="GO:0006353">
    <property type="term" value="P:DNA-templated transcription termination"/>
    <property type="evidence" value="ECO:0007669"/>
    <property type="project" value="UniProtKB-UniRule"/>
</dbReference>
<dbReference type="PANTHER" id="PTHR46425">
    <property type="entry name" value="TRANSCRIPTION TERMINATION FACTOR RHO"/>
    <property type="match status" value="1"/>
</dbReference>
<dbReference type="Gene3D" id="2.40.50.140">
    <property type="entry name" value="Nucleic acid-binding proteins"/>
    <property type="match status" value="1"/>
</dbReference>
<dbReference type="NCBIfam" id="TIGR00767">
    <property type="entry name" value="rho"/>
    <property type="match status" value="1"/>
</dbReference>
<keyword evidence="6 9" id="KW-0694">RNA-binding</keyword>
<keyword evidence="3 9" id="KW-0378">Hydrolase</keyword>
<dbReference type="CDD" id="cd01128">
    <property type="entry name" value="rho_factor_C"/>
    <property type="match status" value="1"/>
</dbReference>
<dbReference type="InterPro" id="IPR011112">
    <property type="entry name" value="Rho-like_N"/>
</dbReference>
<feature type="binding site" evidence="9">
    <location>
        <position position="376"/>
    </location>
    <ligand>
        <name>ATP</name>
        <dbReference type="ChEBI" id="CHEBI:30616"/>
    </ligand>
</feature>
<comment type="function">
    <text evidence="9">Facilitates transcription termination by a mechanism that involves Rho binding to the nascent RNA, activation of Rho's RNA-dependent ATPase activity, and release of the mRNA from the DNA template.</text>
</comment>
<keyword evidence="15" id="KW-1185">Reference proteome</keyword>